<evidence type="ECO:0000313" key="5">
    <source>
        <dbReference type="EMBL" id="SFV34097.1"/>
    </source>
</evidence>
<name>A0A1I7NHE2_9BACT</name>
<dbReference type="Pfam" id="PF01520">
    <property type="entry name" value="Amidase_3"/>
    <property type="match status" value="1"/>
</dbReference>
<dbReference type="Gene3D" id="3.40.630.40">
    <property type="entry name" value="Zn-dependent exopeptidases"/>
    <property type="match status" value="1"/>
</dbReference>
<dbReference type="STRING" id="1393122.SAMN05660895_1901"/>
<keyword evidence="3" id="KW-0378">Hydrolase</keyword>
<sequence>MWMFPSRSFAQADTDRKFIVVLDAGHGGSDVGARGSFSLEKNVALAITLKLGQLLQQTQPDVKVVYTRTTDTYPALYERADLANKVHADLFISIHCNSMPYHRVLVGHRYVRRNGKRVRVPIYKMVRSDSETGTETYVLGLHRMGQKTQAIESEMEADSNDVEARENAYIVHEKNYQQNYGGFDPSKPETYILLALHSSAYLSQSIAFADSVEQEFKRVGRPSRGVKQKGLAVLAGTAMPAVLVETGFINNPREEKYLNSPEGQLEIAQCIARAIEKYKQAVWKYRSLVNTVQESFATDAPAAPVYRIQLLVSNHYYRPDDRIFQHLGMPVDIEDTTLNQQKAYRYLTGRFLQRDSAEQKLDFVRQIGFKDAFIVVYQQGSRVNP</sequence>
<dbReference type="GO" id="GO:0009253">
    <property type="term" value="P:peptidoglycan catabolic process"/>
    <property type="evidence" value="ECO:0007669"/>
    <property type="project" value="InterPro"/>
</dbReference>
<dbReference type="EC" id="3.5.1.28" evidence="2"/>
<dbReference type="GO" id="GO:0030288">
    <property type="term" value="C:outer membrane-bounded periplasmic space"/>
    <property type="evidence" value="ECO:0007669"/>
    <property type="project" value="TreeGrafter"/>
</dbReference>
<dbReference type="GO" id="GO:0008745">
    <property type="term" value="F:N-acetylmuramoyl-L-alanine amidase activity"/>
    <property type="evidence" value="ECO:0007669"/>
    <property type="project" value="UniProtKB-EC"/>
</dbReference>
<dbReference type="RefSeq" id="WP_177224183.1">
    <property type="nucleotide sequence ID" value="NZ_FPCJ01000001.1"/>
</dbReference>
<evidence type="ECO:0000256" key="1">
    <source>
        <dbReference type="ARBA" id="ARBA00001561"/>
    </source>
</evidence>
<dbReference type="InterPro" id="IPR002508">
    <property type="entry name" value="MurNAc-LAA_cat"/>
</dbReference>
<dbReference type="InterPro" id="IPR050695">
    <property type="entry name" value="N-acetylmuramoyl_amidase_3"/>
</dbReference>
<evidence type="ECO:0000256" key="2">
    <source>
        <dbReference type="ARBA" id="ARBA00011901"/>
    </source>
</evidence>
<dbReference type="PANTHER" id="PTHR30404:SF0">
    <property type="entry name" value="N-ACETYLMURAMOYL-L-ALANINE AMIDASE AMIC"/>
    <property type="match status" value="1"/>
</dbReference>
<dbReference type="SMART" id="SM00646">
    <property type="entry name" value="Ami_3"/>
    <property type="match status" value="1"/>
</dbReference>
<organism evidence="5 6">
    <name type="scientific">Thermoflavifilum thermophilum</name>
    <dbReference type="NCBI Taxonomy" id="1393122"/>
    <lineage>
        <taxon>Bacteria</taxon>
        <taxon>Pseudomonadati</taxon>
        <taxon>Bacteroidota</taxon>
        <taxon>Chitinophagia</taxon>
        <taxon>Chitinophagales</taxon>
        <taxon>Chitinophagaceae</taxon>
        <taxon>Thermoflavifilum</taxon>
    </lineage>
</organism>
<dbReference type="AlphaFoldDB" id="A0A1I7NHE2"/>
<evidence type="ECO:0000259" key="4">
    <source>
        <dbReference type="SMART" id="SM00646"/>
    </source>
</evidence>
<dbReference type="SUPFAM" id="SSF53187">
    <property type="entry name" value="Zn-dependent exopeptidases"/>
    <property type="match status" value="1"/>
</dbReference>
<feature type="domain" description="MurNAc-LAA" evidence="4">
    <location>
        <begin position="80"/>
        <end position="276"/>
    </location>
</feature>
<dbReference type="EMBL" id="FPCJ01000001">
    <property type="protein sequence ID" value="SFV34097.1"/>
    <property type="molecule type" value="Genomic_DNA"/>
</dbReference>
<evidence type="ECO:0000313" key="6">
    <source>
        <dbReference type="Proteomes" id="UP000199537"/>
    </source>
</evidence>
<comment type="catalytic activity">
    <reaction evidence="1">
        <text>Hydrolyzes the link between N-acetylmuramoyl residues and L-amino acid residues in certain cell-wall glycopeptides.</text>
        <dbReference type="EC" id="3.5.1.28"/>
    </reaction>
</comment>
<protein>
    <recommendedName>
        <fullName evidence="2">N-acetylmuramoyl-L-alanine amidase</fullName>
        <ecNumber evidence="2">3.5.1.28</ecNumber>
    </recommendedName>
</protein>
<proteinExistence type="predicted"/>
<dbReference type="CDD" id="cd02696">
    <property type="entry name" value="MurNAc-LAA"/>
    <property type="match status" value="1"/>
</dbReference>
<dbReference type="Proteomes" id="UP000199537">
    <property type="component" value="Unassembled WGS sequence"/>
</dbReference>
<reference evidence="6" key="1">
    <citation type="submission" date="2016-10" db="EMBL/GenBank/DDBJ databases">
        <authorList>
            <person name="Varghese N."/>
            <person name="Submissions S."/>
        </authorList>
    </citation>
    <scope>NUCLEOTIDE SEQUENCE [LARGE SCALE GENOMIC DNA]</scope>
    <source>
        <strain evidence="6">DSM 14807</strain>
    </source>
</reference>
<dbReference type="PANTHER" id="PTHR30404">
    <property type="entry name" value="N-ACETYLMURAMOYL-L-ALANINE AMIDASE"/>
    <property type="match status" value="1"/>
</dbReference>
<keyword evidence="6" id="KW-1185">Reference proteome</keyword>
<evidence type="ECO:0000256" key="3">
    <source>
        <dbReference type="ARBA" id="ARBA00022801"/>
    </source>
</evidence>
<accession>A0A1I7NHE2</accession>
<gene>
    <name evidence="5" type="ORF">SAMN05660895_1901</name>
</gene>